<dbReference type="EMBL" id="JBHRXV010000001">
    <property type="protein sequence ID" value="MFC3710968.1"/>
    <property type="molecule type" value="Genomic_DNA"/>
</dbReference>
<accession>A0ABV7X6Y6</accession>
<protein>
    <submittedName>
        <fullName evidence="2">MerC domain-containing protein</fullName>
    </submittedName>
</protein>
<keyword evidence="1" id="KW-0812">Transmembrane</keyword>
<dbReference type="RefSeq" id="WP_380854983.1">
    <property type="nucleotide sequence ID" value="NZ_JBHRXV010000001.1"/>
</dbReference>
<dbReference type="Pfam" id="PF03203">
    <property type="entry name" value="MerC"/>
    <property type="match status" value="1"/>
</dbReference>
<comment type="caution">
    <text evidence="2">The sequence shown here is derived from an EMBL/GenBank/DDBJ whole genome shotgun (WGS) entry which is preliminary data.</text>
</comment>
<organism evidence="2 3">
    <name type="scientific">Sphingoaurantiacus capsulatus</name>
    <dbReference type="NCBI Taxonomy" id="1771310"/>
    <lineage>
        <taxon>Bacteria</taxon>
        <taxon>Pseudomonadati</taxon>
        <taxon>Pseudomonadota</taxon>
        <taxon>Alphaproteobacteria</taxon>
        <taxon>Sphingomonadales</taxon>
        <taxon>Sphingosinicellaceae</taxon>
        <taxon>Sphingoaurantiacus</taxon>
    </lineage>
</organism>
<sequence length="132" mass="13803">MADGATQTQRWLDVAAITGAALCLAHCLAVPMLLVAVPTLAGLELLPHEFHLMAFAFAVPTSAVALWLGWRRHQRVRPVLVAGVGLALLGMGALGSDGTAETLLSLAGALLLGAGHGLNWRALRHRRSSCPV</sequence>
<feature type="transmembrane region" description="Helical" evidence="1">
    <location>
        <begin position="102"/>
        <end position="120"/>
    </location>
</feature>
<feature type="transmembrane region" description="Helical" evidence="1">
    <location>
        <begin position="50"/>
        <end position="70"/>
    </location>
</feature>
<reference evidence="3" key="1">
    <citation type="journal article" date="2019" name="Int. J. Syst. Evol. Microbiol.">
        <title>The Global Catalogue of Microorganisms (GCM) 10K type strain sequencing project: providing services to taxonomists for standard genome sequencing and annotation.</title>
        <authorList>
            <consortium name="The Broad Institute Genomics Platform"/>
            <consortium name="The Broad Institute Genome Sequencing Center for Infectious Disease"/>
            <person name="Wu L."/>
            <person name="Ma J."/>
        </authorList>
    </citation>
    <scope>NUCLEOTIDE SEQUENCE [LARGE SCALE GENOMIC DNA]</scope>
    <source>
        <strain evidence="3">KCTC 42644</strain>
    </source>
</reference>
<evidence type="ECO:0000313" key="3">
    <source>
        <dbReference type="Proteomes" id="UP001595615"/>
    </source>
</evidence>
<evidence type="ECO:0000256" key="1">
    <source>
        <dbReference type="SAM" id="Phobius"/>
    </source>
</evidence>
<name>A0ABV7X6Y6_9SPHN</name>
<keyword evidence="3" id="KW-1185">Reference proteome</keyword>
<dbReference type="InterPro" id="IPR004891">
    <property type="entry name" value="Mercury-R_MerC"/>
</dbReference>
<evidence type="ECO:0000313" key="2">
    <source>
        <dbReference type="EMBL" id="MFC3710968.1"/>
    </source>
</evidence>
<keyword evidence="1" id="KW-1133">Transmembrane helix</keyword>
<dbReference type="Proteomes" id="UP001595615">
    <property type="component" value="Unassembled WGS sequence"/>
</dbReference>
<keyword evidence="1" id="KW-0472">Membrane</keyword>
<proteinExistence type="predicted"/>
<feature type="transmembrane region" description="Helical" evidence="1">
    <location>
        <begin position="79"/>
        <end position="96"/>
    </location>
</feature>
<feature type="transmembrane region" description="Helical" evidence="1">
    <location>
        <begin position="12"/>
        <end position="38"/>
    </location>
</feature>
<gene>
    <name evidence="2" type="ORF">ACFOMD_00175</name>
</gene>